<accession>A0A0A7GE47</accession>
<protein>
    <recommendedName>
        <fullName evidence="3">Restriction endonuclease</fullName>
    </recommendedName>
</protein>
<evidence type="ECO:0000313" key="1">
    <source>
        <dbReference type="EMBL" id="AIY89241.1"/>
    </source>
</evidence>
<dbReference type="EMBL" id="CP009552">
    <property type="protein sequence ID" value="AIY89241.1"/>
    <property type="molecule type" value="Genomic_DNA"/>
</dbReference>
<dbReference type="Proteomes" id="UP000030624">
    <property type="component" value="Chromosome"/>
</dbReference>
<dbReference type="eggNOG" id="ENOG502N57Y">
    <property type="taxonomic scope" value="Archaea"/>
</dbReference>
<dbReference type="HOGENOM" id="CLU_1207581_0_0_2"/>
<dbReference type="STRING" id="565033.GACE_0184"/>
<gene>
    <name evidence="1" type="ORF">GACE_0184</name>
</gene>
<sequence>MMNELIRINRETCNILWNLPDIDSEPTLNYPRLIIPSRRDKHRRISEQEARFVFCSILNNSNFFYSIETPTENEYQFTGTGMRSASTDLTIYEYRDGFRKLVNVEFKAHNPKFGEVEKDIKKLVGEEITGNWFHLLKNVNSMTLKALFGKIKKALVRNYSDSISILFCFCVLDKKWACMKHFNWNGSELPHKEKQEKYRAFVEEFFRLDYFVRREIVVVDDNGWEICSN</sequence>
<evidence type="ECO:0008006" key="3">
    <source>
        <dbReference type="Google" id="ProtNLM"/>
    </source>
</evidence>
<name>A0A0A7GE47_GEOAI</name>
<dbReference type="AlphaFoldDB" id="A0A0A7GE47"/>
<dbReference type="GeneID" id="24796785"/>
<proteinExistence type="predicted"/>
<dbReference type="KEGG" id="gac:GACE_0184"/>
<organism evidence="1 2">
    <name type="scientific">Geoglobus acetivorans</name>
    <dbReference type="NCBI Taxonomy" id="565033"/>
    <lineage>
        <taxon>Archaea</taxon>
        <taxon>Methanobacteriati</taxon>
        <taxon>Methanobacteriota</taxon>
        <taxon>Archaeoglobi</taxon>
        <taxon>Archaeoglobales</taxon>
        <taxon>Archaeoglobaceae</taxon>
        <taxon>Geoglobus</taxon>
    </lineage>
</organism>
<evidence type="ECO:0000313" key="2">
    <source>
        <dbReference type="Proteomes" id="UP000030624"/>
    </source>
</evidence>
<reference evidence="1 2" key="1">
    <citation type="journal article" date="2015" name="Appl. Environ. Microbiol.">
        <title>The Geoglobus acetivorans genome: Fe(III) reduction, acetate utilization, autotrophic growth, and degradation of aromatic compounds in a hyperthermophilic archaeon.</title>
        <authorList>
            <person name="Mardanov A.V."/>
            <person name="Slododkina G.B."/>
            <person name="Slobodkin A.I."/>
            <person name="Beletsky A.V."/>
            <person name="Gavrilov S.N."/>
            <person name="Kublanov I.V."/>
            <person name="Bonch-Osmolovskaya E.A."/>
            <person name="Skryabin K.G."/>
            <person name="Ravin N.V."/>
        </authorList>
    </citation>
    <scope>NUCLEOTIDE SEQUENCE [LARGE SCALE GENOMIC DNA]</scope>
    <source>
        <strain evidence="1 2">SBH6</strain>
    </source>
</reference>
<dbReference type="RefSeq" id="WP_048090418.1">
    <property type="nucleotide sequence ID" value="NZ_CP009552.1"/>
</dbReference>